<evidence type="ECO:0000313" key="3">
    <source>
        <dbReference type="EMBL" id="MBS4185164.1"/>
    </source>
</evidence>
<name>A0A942T330_9BACI</name>
<sequence>MGLIPIILLIVLIIGLCLLLYMLREAFLNDVVRHEFLFQDFPETFGRMTIFFISDIHKRTISDKVIQTAIGKADFVVVGGDLTERDVPLQKVKANLMKLRQIGPVYFVWGNNDYEANLHQLHTVFLETDINVLDNSAVSLHSNQGEKIFLLGVDDVTLGRDRLELALDRTEANHFKILVSHSPDIIKKVGTKQSIRLILSGHTHGGQIRLFGFSPGEKGGIKRVQQTVLFISNGYGTTAIPLRLGAPAQCHLITVRNGTDTP</sequence>
<dbReference type="InterPro" id="IPR004843">
    <property type="entry name" value="Calcineurin-like_PHP"/>
</dbReference>
<protein>
    <submittedName>
        <fullName evidence="3">Metallophosphoesterase</fullName>
    </submittedName>
</protein>
<dbReference type="GO" id="GO:0009245">
    <property type="term" value="P:lipid A biosynthetic process"/>
    <property type="evidence" value="ECO:0007669"/>
    <property type="project" value="TreeGrafter"/>
</dbReference>
<keyword evidence="1" id="KW-1133">Transmembrane helix</keyword>
<dbReference type="InterPro" id="IPR029052">
    <property type="entry name" value="Metallo-depent_PP-like"/>
</dbReference>
<evidence type="ECO:0000313" key="5">
    <source>
        <dbReference type="Proteomes" id="UP000677265"/>
    </source>
</evidence>
<dbReference type="Gene3D" id="3.60.21.10">
    <property type="match status" value="1"/>
</dbReference>
<dbReference type="Proteomes" id="UP000677265">
    <property type="component" value="Unassembled WGS sequence"/>
</dbReference>
<organism evidence="3">
    <name type="scientific">Neobacillus citreus</name>
    <dbReference type="NCBI Taxonomy" id="2833578"/>
    <lineage>
        <taxon>Bacteria</taxon>
        <taxon>Bacillati</taxon>
        <taxon>Bacillota</taxon>
        <taxon>Bacilli</taxon>
        <taxon>Bacillales</taxon>
        <taxon>Bacillaceae</taxon>
        <taxon>Neobacillus</taxon>
    </lineage>
</organism>
<feature type="domain" description="Calcineurin-like phosphoesterase" evidence="2">
    <location>
        <begin position="48"/>
        <end position="205"/>
    </location>
</feature>
<dbReference type="GO" id="GO:0016020">
    <property type="term" value="C:membrane"/>
    <property type="evidence" value="ECO:0007669"/>
    <property type="project" value="GOC"/>
</dbReference>
<evidence type="ECO:0000313" key="4">
    <source>
        <dbReference type="EMBL" id="MCH6269058.1"/>
    </source>
</evidence>
<dbReference type="PANTHER" id="PTHR31302:SF32">
    <property type="entry name" value="PHOSPHOESTERASE"/>
    <property type="match status" value="1"/>
</dbReference>
<evidence type="ECO:0000259" key="2">
    <source>
        <dbReference type="Pfam" id="PF00149"/>
    </source>
</evidence>
<dbReference type="RefSeq" id="WP_213145006.1">
    <property type="nucleotide sequence ID" value="NZ_JAGYPE020000077.1"/>
</dbReference>
<dbReference type="GO" id="GO:0008758">
    <property type="term" value="F:UDP-2,3-diacylglucosamine hydrolase activity"/>
    <property type="evidence" value="ECO:0007669"/>
    <property type="project" value="TreeGrafter"/>
</dbReference>
<keyword evidence="5" id="KW-1185">Reference proteome</keyword>
<dbReference type="Pfam" id="PF00149">
    <property type="entry name" value="Metallophos"/>
    <property type="match status" value="1"/>
</dbReference>
<feature type="transmembrane region" description="Helical" evidence="1">
    <location>
        <begin position="6"/>
        <end position="23"/>
    </location>
</feature>
<dbReference type="SUPFAM" id="SSF56300">
    <property type="entry name" value="Metallo-dependent phosphatases"/>
    <property type="match status" value="1"/>
</dbReference>
<gene>
    <name evidence="4" type="ORF">KHB02_026350</name>
    <name evidence="3" type="ORF">KHB02_27660</name>
</gene>
<keyword evidence="1" id="KW-0812">Transmembrane</keyword>
<dbReference type="EMBL" id="JAGYPE010000005">
    <property type="protein sequence ID" value="MBS4185164.1"/>
    <property type="molecule type" value="Genomic_DNA"/>
</dbReference>
<proteinExistence type="predicted"/>
<dbReference type="InterPro" id="IPR051158">
    <property type="entry name" value="Metallophosphoesterase_sf"/>
</dbReference>
<evidence type="ECO:0000256" key="1">
    <source>
        <dbReference type="SAM" id="Phobius"/>
    </source>
</evidence>
<reference evidence="3" key="1">
    <citation type="submission" date="2021-05" db="EMBL/GenBank/DDBJ databases">
        <title>Novel Bacillus species.</title>
        <authorList>
            <person name="Liu G."/>
        </authorList>
    </citation>
    <scope>NUCLEOTIDE SEQUENCE</scope>
    <source>
        <strain evidence="3 5">FJAT-50051</strain>
    </source>
</reference>
<dbReference type="PANTHER" id="PTHR31302">
    <property type="entry name" value="TRANSMEMBRANE PROTEIN WITH METALLOPHOSPHOESTERASE DOMAIN-RELATED"/>
    <property type="match status" value="1"/>
</dbReference>
<keyword evidence="1" id="KW-0472">Membrane</keyword>
<dbReference type="EMBL" id="JAGYPE020000077">
    <property type="protein sequence ID" value="MCH6269058.1"/>
    <property type="molecule type" value="Genomic_DNA"/>
</dbReference>
<dbReference type="AlphaFoldDB" id="A0A942T330"/>
<accession>A0A942T330</accession>
<comment type="caution">
    <text evidence="3">The sequence shown here is derived from an EMBL/GenBank/DDBJ whole genome shotgun (WGS) entry which is preliminary data.</text>
</comment>